<keyword evidence="3" id="KW-1185">Reference proteome</keyword>
<sequence>MPRYFFHVMDGQDFPDHEGVELADLPDARRHAIRVAGNLLLDISDTFWSTGEWTIRVADERDLTQFQLTFFATEAPVTQAHGPKPRIDH</sequence>
<dbReference type="RefSeq" id="WP_168132576.1">
    <property type="nucleotide sequence ID" value="NZ_JAAVJH010000001.1"/>
</dbReference>
<dbReference type="InterPro" id="IPR054189">
    <property type="entry name" value="DUF6894"/>
</dbReference>
<reference evidence="2 3" key="1">
    <citation type="submission" date="2020-03" db="EMBL/GenBank/DDBJ databases">
        <authorList>
            <person name="Wang L."/>
            <person name="He N."/>
            <person name="Li Y."/>
            <person name="Fang Y."/>
            <person name="Zhang F."/>
        </authorList>
    </citation>
    <scope>NUCLEOTIDE SEQUENCE [LARGE SCALE GENOMIC DNA]</scope>
    <source>
        <strain evidence="2 3">36D10-4-7</strain>
    </source>
</reference>
<dbReference type="Proteomes" id="UP000732399">
    <property type="component" value="Unassembled WGS sequence"/>
</dbReference>
<comment type="caution">
    <text evidence="2">The sequence shown here is derived from an EMBL/GenBank/DDBJ whole genome shotgun (WGS) entry which is preliminary data.</text>
</comment>
<accession>A0ABX1CL99</accession>
<evidence type="ECO:0000313" key="2">
    <source>
        <dbReference type="EMBL" id="NJR77062.1"/>
    </source>
</evidence>
<name>A0ABX1CL99_9SPHN</name>
<proteinExistence type="predicted"/>
<dbReference type="Pfam" id="PF21834">
    <property type="entry name" value="DUF6894"/>
    <property type="match status" value="1"/>
</dbReference>
<protein>
    <recommendedName>
        <fullName evidence="1">DUF6894 domain-containing protein</fullName>
    </recommendedName>
</protein>
<gene>
    <name evidence="2" type="ORF">HBH26_00350</name>
</gene>
<evidence type="ECO:0000259" key="1">
    <source>
        <dbReference type="Pfam" id="PF21834"/>
    </source>
</evidence>
<feature type="domain" description="DUF6894" evidence="1">
    <location>
        <begin position="3"/>
        <end position="70"/>
    </location>
</feature>
<evidence type="ECO:0000313" key="3">
    <source>
        <dbReference type="Proteomes" id="UP000732399"/>
    </source>
</evidence>
<organism evidence="2 3">
    <name type="scientific">Sphingomonas corticis</name>
    <dbReference type="NCBI Taxonomy" id="2722791"/>
    <lineage>
        <taxon>Bacteria</taxon>
        <taxon>Pseudomonadati</taxon>
        <taxon>Pseudomonadota</taxon>
        <taxon>Alphaproteobacteria</taxon>
        <taxon>Sphingomonadales</taxon>
        <taxon>Sphingomonadaceae</taxon>
        <taxon>Sphingomonas</taxon>
    </lineage>
</organism>
<dbReference type="EMBL" id="JAAVJH010000001">
    <property type="protein sequence ID" value="NJR77062.1"/>
    <property type="molecule type" value="Genomic_DNA"/>
</dbReference>